<evidence type="ECO:0000256" key="3">
    <source>
        <dbReference type="SAM" id="Coils"/>
    </source>
</evidence>
<dbReference type="PROSITE" id="PS50013">
    <property type="entry name" value="CHROMO_2"/>
    <property type="match status" value="1"/>
</dbReference>
<name>A0A3M7LYB6_9PLEO</name>
<keyword evidence="2" id="KW-0862">Zinc</keyword>
<dbReference type="OrthoDB" id="1918685at2759"/>
<feature type="compositionally biased region" description="Pro residues" evidence="4">
    <location>
        <begin position="688"/>
        <end position="700"/>
    </location>
</feature>
<feature type="compositionally biased region" description="Low complexity" evidence="4">
    <location>
        <begin position="333"/>
        <end position="346"/>
    </location>
</feature>
<evidence type="ECO:0000256" key="2">
    <source>
        <dbReference type="PROSITE-ProRule" id="PRU00723"/>
    </source>
</evidence>
<feature type="compositionally biased region" description="Low complexity" evidence="4">
    <location>
        <begin position="184"/>
        <end position="197"/>
    </location>
</feature>
<reference evidence="7 8" key="1">
    <citation type="journal article" date="2014" name="PLoS ONE">
        <title>De novo Genome Assembly of the Fungal Plant Pathogen Pyrenophora semeniperda.</title>
        <authorList>
            <person name="Soliai M.M."/>
            <person name="Meyer S.E."/>
            <person name="Udall J.A."/>
            <person name="Elzinga D.E."/>
            <person name="Hermansen R.A."/>
            <person name="Bodily P.M."/>
            <person name="Hart A.A."/>
            <person name="Coleman C.E."/>
        </authorList>
    </citation>
    <scope>NUCLEOTIDE SEQUENCE [LARGE SCALE GENOMIC DNA]</scope>
    <source>
        <strain evidence="7 8">CCB06</strain>
        <tissue evidence="7">Mycelium</tissue>
    </source>
</reference>
<evidence type="ECO:0000313" key="8">
    <source>
        <dbReference type="Proteomes" id="UP000265663"/>
    </source>
</evidence>
<evidence type="ECO:0000259" key="5">
    <source>
        <dbReference type="PROSITE" id="PS50013"/>
    </source>
</evidence>
<feature type="compositionally biased region" description="Polar residues" evidence="4">
    <location>
        <begin position="283"/>
        <end position="293"/>
    </location>
</feature>
<feature type="compositionally biased region" description="Basic and acidic residues" evidence="4">
    <location>
        <begin position="627"/>
        <end position="639"/>
    </location>
</feature>
<dbReference type="Proteomes" id="UP000265663">
    <property type="component" value="Unassembled WGS sequence"/>
</dbReference>
<feature type="region of interest" description="Disordered" evidence="4">
    <location>
        <begin position="1"/>
        <end position="27"/>
    </location>
</feature>
<dbReference type="GO" id="GO:0008270">
    <property type="term" value="F:zinc ion binding"/>
    <property type="evidence" value="ECO:0007669"/>
    <property type="project" value="UniProtKB-KW"/>
</dbReference>
<dbReference type="Gene3D" id="4.10.1000.10">
    <property type="entry name" value="Zinc finger, CCCH-type"/>
    <property type="match status" value="1"/>
</dbReference>
<organism evidence="7 8">
    <name type="scientific">Pyrenophora seminiperda CCB06</name>
    <dbReference type="NCBI Taxonomy" id="1302712"/>
    <lineage>
        <taxon>Eukaryota</taxon>
        <taxon>Fungi</taxon>
        <taxon>Dikarya</taxon>
        <taxon>Ascomycota</taxon>
        <taxon>Pezizomycotina</taxon>
        <taxon>Dothideomycetes</taxon>
        <taxon>Pleosporomycetidae</taxon>
        <taxon>Pleosporales</taxon>
        <taxon>Pleosporineae</taxon>
        <taxon>Pleosporaceae</taxon>
        <taxon>Pyrenophora</taxon>
    </lineage>
</organism>
<dbReference type="SUPFAM" id="SSF54160">
    <property type="entry name" value="Chromo domain-like"/>
    <property type="match status" value="1"/>
</dbReference>
<feature type="zinc finger region" description="C3H1-type" evidence="2">
    <location>
        <begin position="576"/>
        <end position="599"/>
    </location>
</feature>
<proteinExistence type="predicted"/>
<feature type="compositionally biased region" description="Basic and acidic residues" evidence="4">
    <location>
        <begin position="1"/>
        <end position="10"/>
    </location>
</feature>
<dbReference type="Gene3D" id="2.40.50.40">
    <property type="match status" value="1"/>
</dbReference>
<dbReference type="GO" id="GO:0006338">
    <property type="term" value="P:chromatin remodeling"/>
    <property type="evidence" value="ECO:0007669"/>
    <property type="project" value="UniProtKB-ARBA"/>
</dbReference>
<dbReference type="EMBL" id="KE747810">
    <property type="protein sequence ID" value="RMZ67211.1"/>
    <property type="molecule type" value="Genomic_DNA"/>
</dbReference>
<gene>
    <name evidence="7" type="ORF">GMOD_00001101</name>
</gene>
<feature type="region of interest" description="Disordered" evidence="4">
    <location>
        <begin position="627"/>
        <end position="655"/>
    </location>
</feature>
<feature type="domain" description="C3H1-type" evidence="6">
    <location>
        <begin position="576"/>
        <end position="599"/>
    </location>
</feature>
<feature type="compositionally biased region" description="Basic and acidic residues" evidence="4">
    <location>
        <begin position="265"/>
        <end position="282"/>
    </location>
</feature>
<feature type="compositionally biased region" description="Polar residues" evidence="4">
    <location>
        <begin position="308"/>
        <end position="326"/>
    </location>
</feature>
<dbReference type="InterPro" id="IPR000571">
    <property type="entry name" value="Znf_CCCH"/>
</dbReference>
<comment type="subunit">
    <text evidence="1">Component of the NuA4 histone acetyltransferase complex.</text>
</comment>
<keyword evidence="8" id="KW-1185">Reference proteome</keyword>
<dbReference type="InterPro" id="IPR000953">
    <property type="entry name" value="Chromo/chromo_shadow_dom"/>
</dbReference>
<dbReference type="PROSITE" id="PS50103">
    <property type="entry name" value="ZF_C3H1"/>
    <property type="match status" value="1"/>
</dbReference>
<feature type="domain" description="Chromo" evidence="5">
    <location>
        <begin position="30"/>
        <end position="114"/>
    </location>
</feature>
<evidence type="ECO:0000256" key="1">
    <source>
        <dbReference type="ARBA" id="ARBA00011353"/>
    </source>
</evidence>
<feature type="coiled-coil region" evidence="3">
    <location>
        <begin position="103"/>
        <end position="143"/>
    </location>
</feature>
<feature type="region of interest" description="Disordered" evidence="4">
    <location>
        <begin position="673"/>
        <end position="701"/>
    </location>
</feature>
<evidence type="ECO:0000313" key="7">
    <source>
        <dbReference type="EMBL" id="RMZ67211.1"/>
    </source>
</evidence>
<dbReference type="InterPro" id="IPR016197">
    <property type="entry name" value="Chromo-like_dom_sf"/>
</dbReference>
<evidence type="ECO:0000259" key="6">
    <source>
        <dbReference type="PROSITE" id="PS50103"/>
    </source>
</evidence>
<protein>
    <submittedName>
        <fullName evidence="7">Chromo domain-containing</fullName>
    </submittedName>
</protein>
<evidence type="ECO:0000256" key="4">
    <source>
        <dbReference type="SAM" id="MobiDB-lite"/>
    </source>
</evidence>
<sequence>MSMDIDKVWDTDEISETSTVAPGSSDEEEYAVEAILAEKVDDWDDKYGPGKRWLVKWEGYGMHESVTCWEPLCHFAGGYDHPALASWNKRKASMSKEAFRKYMQENEDEYEEASYRAEEARLARKAKRAKKRAKATLLRARTDRITIQDSEDEEVVPVRPGTQAGQQRKPPLQVATKNSGTTISSSFNSLFDGSSDSEASLRRAPQKRRPRVIHSESSSSESSLTADSLIAEIRAVETLQTPPKHVAMVPNPNPTPKSKQPKAVSCEDSHKPSSAIHRKENAPKSSKQSTTKAAVQFAAEIQRKGSKTSETSSAAADKTTYTTASSGIRPGPTKQSSTSTRQSVSTMLSTATKSGLKFVNQPKQSARSGWKKGDKPFSTLHFRAVAEKRSRIEGTPDIDALRIVNHPSAGTKAKGRVPGDDLYGRRETVNRPRVDDSNHNEAPVRGTINLSIPLAPWETEKVPMVCNAWRLSSNCPKTARDCWFMHRNKDPNGRDYPVHDGSNIIPPKYRRQPLTCSFWLRGPIGCTKSSDECIYAHRNTGFLQNPRSAYDAPIIIDSEEMPPVRTTNRVRRADLTCWFWAKGICRNSADDCIYQHYHTGKMADKPPGYKARKGDSRNNIHAQEAHIQDHHDTFSKEDSAAMGTGSIPGHSDKLETNAPIVPLEGIQITNRSHHNTSEQQPQPVSTLLPPPPPSPPPFEASPPKIMCTPLEAKISSAFNLDFKNLFTRSDGDNPFVDRRAFLIYHPEQHMEELALITRWLMIHHVQIGSALCEGAWEDFRQQINEGGSGIVMAHPDFDFYTELPGFGAILCKEIRVWSIGLQEGFECDSARSDNPPVIRHDCIEVFPVGGFIYITDEVFEKKPLLALKIIQLFCAKVAQLRGEKSVGDEIDDADLLWRLCVRPELMEYLLKHCEDHEKELEAGDDDMQSRAQLYTLLSETGYIEQDDPTTPLSLIPDKFPILSERREVASCQPVDYFGTLARSPEAANLHMIRYYAGLQVDLRRDFRQFFVVHTEPSAPYVHGWMEEIQTIAAVITPEQCVEEFTKDQSESMFDFCERYLQEL</sequence>
<feature type="region of interest" description="Disordered" evidence="4">
    <location>
        <begin position="148"/>
        <end position="349"/>
    </location>
</feature>
<keyword evidence="2" id="KW-0479">Metal-binding</keyword>
<keyword evidence="2" id="KW-0863">Zinc-finger</keyword>
<accession>A0A3M7LYB6</accession>
<keyword evidence="3" id="KW-0175">Coiled coil</keyword>
<dbReference type="AlphaFoldDB" id="A0A3M7LYB6"/>